<keyword evidence="1" id="KW-0812">Transmembrane</keyword>
<reference evidence="2" key="1">
    <citation type="submission" date="2021-08" db="EMBL/GenBank/DDBJ databases">
        <title>Genome of a novel bacterium of the phylum Verrucomicrobia, Oleiharenicola sp. KSB-15.</title>
        <authorList>
            <person name="Chung J.-H."/>
            <person name="Ahn J.-H."/>
            <person name="Yoon Y."/>
            <person name="Kim D.-Y."/>
            <person name="An S.-H."/>
            <person name="Park I."/>
            <person name="Yeon J."/>
        </authorList>
    </citation>
    <scope>NUCLEOTIDE SEQUENCE</scope>
    <source>
        <strain evidence="2">KSB-15</strain>
    </source>
</reference>
<dbReference type="Proteomes" id="UP000825051">
    <property type="component" value="Chromosome"/>
</dbReference>
<evidence type="ECO:0000256" key="1">
    <source>
        <dbReference type="SAM" id="Phobius"/>
    </source>
</evidence>
<proteinExistence type="predicted"/>
<keyword evidence="1" id="KW-0472">Membrane</keyword>
<gene>
    <name evidence="2" type="ORF">K0B96_01370</name>
</gene>
<protein>
    <submittedName>
        <fullName evidence="2">Uncharacterized protein</fullName>
    </submittedName>
</protein>
<dbReference type="EMBL" id="CP080507">
    <property type="protein sequence ID" value="QYM80732.1"/>
    <property type="molecule type" value="Genomic_DNA"/>
</dbReference>
<feature type="transmembrane region" description="Helical" evidence="1">
    <location>
        <begin position="44"/>
        <end position="62"/>
    </location>
</feature>
<accession>A0A8F9U067</accession>
<organism evidence="2 3">
    <name type="scientific">Horticoccus luteus</name>
    <dbReference type="NCBI Taxonomy" id="2862869"/>
    <lineage>
        <taxon>Bacteria</taxon>
        <taxon>Pseudomonadati</taxon>
        <taxon>Verrucomicrobiota</taxon>
        <taxon>Opitutia</taxon>
        <taxon>Opitutales</taxon>
        <taxon>Opitutaceae</taxon>
        <taxon>Horticoccus</taxon>
    </lineage>
</organism>
<keyword evidence="1" id="KW-1133">Transmembrane helix</keyword>
<keyword evidence="3" id="KW-1185">Reference proteome</keyword>
<evidence type="ECO:0000313" key="3">
    <source>
        <dbReference type="Proteomes" id="UP000825051"/>
    </source>
</evidence>
<sequence length="71" mass="8013">MRFGLGEDRRSKYRNPRFASFLAQADPRSRNSDAYDARLRARRVVQRGLVALAVLAGAWVVVESAKALTMF</sequence>
<dbReference type="AlphaFoldDB" id="A0A8F9U067"/>
<evidence type="ECO:0000313" key="2">
    <source>
        <dbReference type="EMBL" id="QYM80732.1"/>
    </source>
</evidence>
<name>A0A8F9U067_9BACT</name>
<dbReference type="KEGG" id="ole:K0B96_01370"/>